<dbReference type="InterPro" id="IPR036291">
    <property type="entry name" value="NAD(P)-bd_dom_sf"/>
</dbReference>
<dbReference type="PANTHER" id="PTHR44196">
    <property type="entry name" value="DEHYDROGENASE/REDUCTASE SDR FAMILY MEMBER 7B"/>
    <property type="match status" value="1"/>
</dbReference>
<comment type="similarity">
    <text evidence="1 3">Belongs to the short-chain dehydrogenases/reductases (SDR) family.</text>
</comment>
<accession>A0A931BBA9</accession>
<evidence type="ECO:0000256" key="1">
    <source>
        <dbReference type="ARBA" id="ARBA00006484"/>
    </source>
</evidence>
<gene>
    <name evidence="5" type="ORF">I2I01_03610</name>
</gene>
<organism evidence="5 6">
    <name type="scientific">Hymenobacter properus</name>
    <dbReference type="NCBI Taxonomy" id="2791026"/>
    <lineage>
        <taxon>Bacteria</taxon>
        <taxon>Pseudomonadati</taxon>
        <taxon>Bacteroidota</taxon>
        <taxon>Cytophagia</taxon>
        <taxon>Cytophagales</taxon>
        <taxon>Hymenobacteraceae</taxon>
        <taxon>Hymenobacter</taxon>
    </lineage>
</organism>
<dbReference type="Pfam" id="PF00106">
    <property type="entry name" value="adh_short"/>
    <property type="match status" value="1"/>
</dbReference>
<reference evidence="5 6" key="1">
    <citation type="submission" date="2020-11" db="EMBL/GenBank/DDBJ databases">
        <authorList>
            <person name="Kim M.K."/>
        </authorList>
    </citation>
    <scope>NUCLEOTIDE SEQUENCE [LARGE SCALE GENOMIC DNA]</scope>
    <source>
        <strain evidence="5 6">BT439</strain>
    </source>
</reference>
<dbReference type="Proteomes" id="UP000645610">
    <property type="component" value="Unassembled WGS sequence"/>
</dbReference>
<dbReference type="InterPro" id="IPR020904">
    <property type="entry name" value="Sc_DH/Rdtase_CS"/>
</dbReference>
<dbReference type="NCBIfam" id="NF004825">
    <property type="entry name" value="PRK06181.1"/>
    <property type="match status" value="1"/>
</dbReference>
<feature type="domain" description="Ketoreductase" evidence="4">
    <location>
        <begin position="4"/>
        <end position="186"/>
    </location>
</feature>
<dbReference type="InterPro" id="IPR002347">
    <property type="entry name" value="SDR_fam"/>
</dbReference>
<evidence type="ECO:0000259" key="4">
    <source>
        <dbReference type="SMART" id="SM00822"/>
    </source>
</evidence>
<proteinExistence type="inferred from homology"/>
<dbReference type="PANTHER" id="PTHR44196:SF1">
    <property type="entry name" value="DEHYDROGENASE_REDUCTASE SDR FAMILY MEMBER 7B"/>
    <property type="match status" value="1"/>
</dbReference>
<dbReference type="Gene3D" id="3.40.50.720">
    <property type="entry name" value="NAD(P)-binding Rossmann-like Domain"/>
    <property type="match status" value="1"/>
</dbReference>
<dbReference type="PROSITE" id="PS00061">
    <property type="entry name" value="ADH_SHORT"/>
    <property type="match status" value="1"/>
</dbReference>
<dbReference type="RefSeq" id="WP_196285045.1">
    <property type="nucleotide sequence ID" value="NZ_JADQDP010000001.1"/>
</dbReference>
<keyword evidence="2" id="KW-0560">Oxidoreductase</keyword>
<dbReference type="PRINTS" id="PR00081">
    <property type="entry name" value="GDHRDH"/>
</dbReference>
<dbReference type="GO" id="GO:0016020">
    <property type="term" value="C:membrane"/>
    <property type="evidence" value="ECO:0007669"/>
    <property type="project" value="TreeGrafter"/>
</dbReference>
<name>A0A931BBA9_9BACT</name>
<dbReference type="EMBL" id="JADQDP010000001">
    <property type="protein sequence ID" value="MBF9140705.1"/>
    <property type="molecule type" value="Genomic_DNA"/>
</dbReference>
<sequence>MPSPTVLITGGTSGIGRACALAFGRAGYQVAITGRDETKLAETAQALAAAGVAHLTVRADVGDEAAAERAVQETVARFGGLDVLLNNAGISMRARFQDADLEVIKRLMQTNFFGTVFSTKFALPHLLKSKGTVVGISSIAGYRGLPGRTGYSASKFAMNGFLEALRTELLDQGVNVLTAAPGFTASNIRNTALAADGSAQGESPRDEGAMMSSEAVADEILRAVQQRKRTLVLTGQGKLVVFLNKWLPGLSDKLVLNHFRKEEKGVDVG</sequence>
<dbReference type="SMART" id="SM00822">
    <property type="entry name" value="PKS_KR"/>
    <property type="match status" value="1"/>
</dbReference>
<dbReference type="AlphaFoldDB" id="A0A931BBA9"/>
<protein>
    <submittedName>
        <fullName evidence="5">SDR family oxidoreductase</fullName>
    </submittedName>
</protein>
<dbReference type="GO" id="GO:0016491">
    <property type="term" value="F:oxidoreductase activity"/>
    <property type="evidence" value="ECO:0007669"/>
    <property type="project" value="UniProtKB-KW"/>
</dbReference>
<keyword evidence="6" id="KW-1185">Reference proteome</keyword>
<comment type="caution">
    <text evidence="5">The sequence shown here is derived from an EMBL/GenBank/DDBJ whole genome shotgun (WGS) entry which is preliminary data.</text>
</comment>
<evidence type="ECO:0000313" key="5">
    <source>
        <dbReference type="EMBL" id="MBF9140705.1"/>
    </source>
</evidence>
<evidence type="ECO:0000256" key="2">
    <source>
        <dbReference type="ARBA" id="ARBA00023002"/>
    </source>
</evidence>
<dbReference type="PRINTS" id="PR00080">
    <property type="entry name" value="SDRFAMILY"/>
</dbReference>
<evidence type="ECO:0000256" key="3">
    <source>
        <dbReference type="RuleBase" id="RU000363"/>
    </source>
</evidence>
<dbReference type="InterPro" id="IPR057326">
    <property type="entry name" value="KR_dom"/>
</dbReference>
<evidence type="ECO:0000313" key="6">
    <source>
        <dbReference type="Proteomes" id="UP000645610"/>
    </source>
</evidence>
<dbReference type="SUPFAM" id="SSF51735">
    <property type="entry name" value="NAD(P)-binding Rossmann-fold domains"/>
    <property type="match status" value="1"/>
</dbReference>